<dbReference type="RefSeq" id="WP_073071189.1">
    <property type="nucleotide sequence ID" value="NZ_FQXN01000001.1"/>
</dbReference>
<sequence>MYYKVSRDPIHSEVFMYPLEIIASDTKAMQRLRYLSQLVGAEYVYPGATHTRFAHSLGVMHIAGMYAEHLFDSPERIRILRLAGLLHDIGHGPFSHQFDEIVYKKMGLEDGHDEYREKILLEYMPLKMYEVYERAPSSLKKAVCEDLEIVLGGYSENLVDDFREVLKRVVEIFKGESEGTIDFAIIQGPLGADRLDFVLRDSYFAGTRGFGTGSLDRLIRNSLIINKDERDYLAYNIKVIDEIYTILFGRFMMYKNVYFHKTSRAADLMIQELLELAYRPLKLKERVKNLEAFMELTDQKIINEIEIMFNQIVNEYSLDSFEFTKRDILEYKIDLQPVELDVVMAYEIIERLKNRNLWKTIIETPFFVEGIDPSVASQGFAMDILQKIRFRLERAIETCEETDKEKLSMILSNFDEIFKVDTPYKLSLVHPEEFLKSNIYIYDTWKDQILSFDEYVKNYPAYNLMSNNLIQIVRVYVTEDIREILDKYNIIPKVQTLLTTRW</sequence>
<dbReference type="PANTHER" id="PTHR11373:SF4">
    <property type="entry name" value="DEOXYNUCLEOSIDE TRIPHOSPHATE TRIPHOSPHOHYDROLASE SAMHD1"/>
    <property type="match status" value="1"/>
</dbReference>
<dbReference type="CDD" id="cd00077">
    <property type="entry name" value="HDc"/>
    <property type="match status" value="1"/>
</dbReference>
<dbReference type="GO" id="GO:0008832">
    <property type="term" value="F:dGTPase activity"/>
    <property type="evidence" value="ECO:0007669"/>
    <property type="project" value="TreeGrafter"/>
</dbReference>
<organism evidence="2 3">
    <name type="scientific">Thermosipho atlanticus DSM 15807</name>
    <dbReference type="NCBI Taxonomy" id="1123380"/>
    <lineage>
        <taxon>Bacteria</taxon>
        <taxon>Thermotogati</taxon>
        <taxon>Thermotogota</taxon>
        <taxon>Thermotogae</taxon>
        <taxon>Thermotogales</taxon>
        <taxon>Fervidobacteriaceae</taxon>
        <taxon>Thermosipho</taxon>
    </lineage>
</organism>
<dbReference type="Gene3D" id="1.10.3210.10">
    <property type="entry name" value="Hypothetical protein af1432"/>
    <property type="match status" value="1"/>
</dbReference>
<evidence type="ECO:0000313" key="2">
    <source>
        <dbReference type="EMBL" id="SHH18849.1"/>
    </source>
</evidence>
<name>A0A1M5QYQ7_9BACT</name>
<gene>
    <name evidence="2" type="ORF">SAMN02745199_0212</name>
</gene>
<evidence type="ECO:0000313" key="3">
    <source>
        <dbReference type="Proteomes" id="UP000242592"/>
    </source>
</evidence>
<dbReference type="SUPFAM" id="SSF109604">
    <property type="entry name" value="HD-domain/PDEase-like"/>
    <property type="match status" value="1"/>
</dbReference>
<reference evidence="3" key="1">
    <citation type="submission" date="2016-11" db="EMBL/GenBank/DDBJ databases">
        <authorList>
            <person name="Varghese N."/>
            <person name="Submissions S."/>
        </authorList>
    </citation>
    <scope>NUCLEOTIDE SEQUENCE [LARGE SCALE GENOMIC DNA]</scope>
    <source>
        <strain evidence="3">DSM 15807</strain>
    </source>
</reference>
<dbReference type="GO" id="GO:0006203">
    <property type="term" value="P:dGTP catabolic process"/>
    <property type="evidence" value="ECO:0007669"/>
    <property type="project" value="TreeGrafter"/>
</dbReference>
<protein>
    <recommendedName>
        <fullName evidence="1">HD/PDEase domain-containing protein</fullName>
    </recommendedName>
</protein>
<feature type="domain" description="HD/PDEase" evidence="1">
    <location>
        <begin position="48"/>
        <end position="207"/>
    </location>
</feature>
<proteinExistence type="predicted"/>
<keyword evidence="3" id="KW-1185">Reference proteome</keyword>
<dbReference type="SMART" id="SM00471">
    <property type="entry name" value="HDc"/>
    <property type="match status" value="1"/>
</dbReference>
<dbReference type="Pfam" id="PF01966">
    <property type="entry name" value="HD"/>
    <property type="match status" value="1"/>
</dbReference>
<accession>A0A1M5QYQ7</accession>
<dbReference type="AlphaFoldDB" id="A0A1M5QYQ7"/>
<dbReference type="InterPro" id="IPR006674">
    <property type="entry name" value="HD_domain"/>
</dbReference>
<dbReference type="Proteomes" id="UP000242592">
    <property type="component" value="Unassembled WGS sequence"/>
</dbReference>
<dbReference type="EMBL" id="FQXN01000001">
    <property type="protein sequence ID" value="SHH18849.1"/>
    <property type="molecule type" value="Genomic_DNA"/>
</dbReference>
<dbReference type="PANTHER" id="PTHR11373">
    <property type="entry name" value="DEOXYNUCLEOSIDE TRIPHOSPHATE TRIPHOSPHOHYDROLASE"/>
    <property type="match status" value="1"/>
</dbReference>
<dbReference type="STRING" id="1123380.SAMN02745199_0212"/>
<dbReference type="InterPro" id="IPR050135">
    <property type="entry name" value="dGTPase-like"/>
</dbReference>
<dbReference type="InterPro" id="IPR003607">
    <property type="entry name" value="HD/PDEase_dom"/>
</dbReference>
<dbReference type="OrthoDB" id="9803619at2"/>
<evidence type="ECO:0000259" key="1">
    <source>
        <dbReference type="SMART" id="SM00471"/>
    </source>
</evidence>